<accession>A0A834WVV9</accession>
<dbReference type="AlphaFoldDB" id="A0A834WVV9"/>
<dbReference type="Proteomes" id="UP000634136">
    <property type="component" value="Unassembled WGS sequence"/>
</dbReference>
<feature type="region of interest" description="Disordered" evidence="1">
    <location>
        <begin position="47"/>
        <end position="71"/>
    </location>
</feature>
<reference evidence="2" key="1">
    <citation type="submission" date="2020-09" db="EMBL/GenBank/DDBJ databases">
        <title>Genome-Enabled Discovery of Anthraquinone Biosynthesis in Senna tora.</title>
        <authorList>
            <person name="Kang S.-H."/>
            <person name="Pandey R.P."/>
            <person name="Lee C.-M."/>
            <person name="Sim J.-S."/>
            <person name="Jeong J.-T."/>
            <person name="Choi B.-S."/>
            <person name="Jung M."/>
            <person name="Ginzburg D."/>
            <person name="Zhao K."/>
            <person name="Won S.Y."/>
            <person name="Oh T.-J."/>
            <person name="Yu Y."/>
            <person name="Kim N.-H."/>
            <person name="Lee O.R."/>
            <person name="Lee T.-H."/>
            <person name="Bashyal P."/>
            <person name="Kim T.-S."/>
            <person name="Lee W.-H."/>
            <person name="Kawkins C."/>
            <person name="Kim C.-K."/>
            <person name="Kim J.S."/>
            <person name="Ahn B.O."/>
            <person name="Rhee S.Y."/>
            <person name="Sohng J.K."/>
        </authorList>
    </citation>
    <scope>NUCLEOTIDE SEQUENCE</scope>
    <source>
        <tissue evidence="2">Leaf</tissue>
    </source>
</reference>
<dbReference type="EMBL" id="JAAIUW010000005">
    <property type="protein sequence ID" value="KAF7833008.1"/>
    <property type="molecule type" value="Genomic_DNA"/>
</dbReference>
<evidence type="ECO:0000256" key="1">
    <source>
        <dbReference type="SAM" id="MobiDB-lite"/>
    </source>
</evidence>
<protein>
    <submittedName>
        <fullName evidence="2">Uncharacterized protein</fullName>
    </submittedName>
</protein>
<evidence type="ECO:0000313" key="2">
    <source>
        <dbReference type="EMBL" id="KAF7833008.1"/>
    </source>
</evidence>
<gene>
    <name evidence="2" type="ORF">G2W53_015341</name>
</gene>
<feature type="compositionally biased region" description="Basic and acidic residues" evidence="1">
    <location>
        <begin position="58"/>
        <end position="71"/>
    </location>
</feature>
<sequence length="71" mass="8227">MTSHTFHAISSHIRALNPLGFRNTTQSDWFDSLVQQQTFQAFTSPFRASNPLKFPNGKRSDRLDSPEQRYI</sequence>
<organism evidence="2 3">
    <name type="scientific">Senna tora</name>
    <dbReference type="NCBI Taxonomy" id="362788"/>
    <lineage>
        <taxon>Eukaryota</taxon>
        <taxon>Viridiplantae</taxon>
        <taxon>Streptophyta</taxon>
        <taxon>Embryophyta</taxon>
        <taxon>Tracheophyta</taxon>
        <taxon>Spermatophyta</taxon>
        <taxon>Magnoliopsida</taxon>
        <taxon>eudicotyledons</taxon>
        <taxon>Gunneridae</taxon>
        <taxon>Pentapetalae</taxon>
        <taxon>rosids</taxon>
        <taxon>fabids</taxon>
        <taxon>Fabales</taxon>
        <taxon>Fabaceae</taxon>
        <taxon>Caesalpinioideae</taxon>
        <taxon>Cassia clade</taxon>
        <taxon>Senna</taxon>
    </lineage>
</organism>
<proteinExistence type="predicted"/>
<keyword evidence="3" id="KW-1185">Reference proteome</keyword>
<evidence type="ECO:0000313" key="3">
    <source>
        <dbReference type="Proteomes" id="UP000634136"/>
    </source>
</evidence>
<name>A0A834WVV9_9FABA</name>
<comment type="caution">
    <text evidence="2">The sequence shown here is derived from an EMBL/GenBank/DDBJ whole genome shotgun (WGS) entry which is preliminary data.</text>
</comment>